<dbReference type="Pfam" id="PF14952">
    <property type="entry name" value="zf-tcix"/>
    <property type="match status" value="1"/>
</dbReference>
<name>A0A3R7PTS3_PENVA</name>
<protein>
    <recommendedName>
        <fullName evidence="2">Putative treble-clef zinc-finger domain-containing protein</fullName>
    </recommendedName>
</protein>
<keyword evidence="4" id="KW-1185">Reference proteome</keyword>
<dbReference type="InterPro" id="IPR029269">
    <property type="entry name" value="Zf-tcix"/>
</dbReference>
<dbReference type="OrthoDB" id="6506929at2759"/>
<dbReference type="PANTHER" id="PTHR13518:SF1">
    <property type="entry name" value="C2ORF42 HOMOLOG"/>
    <property type="match status" value="1"/>
</dbReference>
<dbReference type="STRING" id="6689.A0A3R7PTS3"/>
<reference evidence="3 4" key="2">
    <citation type="submission" date="2019-01" db="EMBL/GenBank/DDBJ databases">
        <title>The decoding of complex shrimp genome reveals the adaptation for benthos swimmer, frequently molting mechanism and breeding impact on genome.</title>
        <authorList>
            <person name="Sun Y."/>
            <person name="Gao Y."/>
            <person name="Yu Y."/>
        </authorList>
    </citation>
    <scope>NUCLEOTIDE SEQUENCE [LARGE SCALE GENOMIC DNA]</scope>
    <source>
        <tissue evidence="3">Muscle</tissue>
    </source>
</reference>
<evidence type="ECO:0000313" key="4">
    <source>
        <dbReference type="Proteomes" id="UP000283509"/>
    </source>
</evidence>
<evidence type="ECO:0000256" key="1">
    <source>
        <dbReference type="SAM" id="MobiDB-lite"/>
    </source>
</evidence>
<evidence type="ECO:0000313" key="3">
    <source>
        <dbReference type="EMBL" id="ROT82394.1"/>
    </source>
</evidence>
<dbReference type="Proteomes" id="UP000283509">
    <property type="component" value="Unassembled WGS sequence"/>
</dbReference>
<dbReference type="PROSITE" id="PS51257">
    <property type="entry name" value="PROKAR_LIPOPROTEIN"/>
    <property type="match status" value="1"/>
</dbReference>
<organism evidence="3 4">
    <name type="scientific">Penaeus vannamei</name>
    <name type="common">Whiteleg shrimp</name>
    <name type="synonym">Litopenaeus vannamei</name>
    <dbReference type="NCBI Taxonomy" id="6689"/>
    <lineage>
        <taxon>Eukaryota</taxon>
        <taxon>Metazoa</taxon>
        <taxon>Ecdysozoa</taxon>
        <taxon>Arthropoda</taxon>
        <taxon>Crustacea</taxon>
        <taxon>Multicrustacea</taxon>
        <taxon>Malacostraca</taxon>
        <taxon>Eumalacostraca</taxon>
        <taxon>Eucarida</taxon>
        <taxon>Decapoda</taxon>
        <taxon>Dendrobranchiata</taxon>
        <taxon>Penaeoidea</taxon>
        <taxon>Penaeidae</taxon>
        <taxon>Penaeus</taxon>
    </lineage>
</organism>
<evidence type="ECO:0000259" key="2">
    <source>
        <dbReference type="Pfam" id="PF14952"/>
    </source>
</evidence>
<comment type="caution">
    <text evidence="3">The sequence shown here is derived from an EMBL/GenBank/DDBJ whole genome shotgun (WGS) entry which is preliminary data.</text>
</comment>
<reference evidence="3 4" key="1">
    <citation type="submission" date="2018-04" db="EMBL/GenBank/DDBJ databases">
        <authorList>
            <person name="Zhang X."/>
            <person name="Yuan J."/>
            <person name="Li F."/>
            <person name="Xiang J."/>
        </authorList>
    </citation>
    <scope>NUCLEOTIDE SEQUENCE [LARGE SCALE GENOMIC DNA]</scope>
    <source>
        <tissue evidence="3">Muscle</tissue>
    </source>
</reference>
<feature type="domain" description="Putative treble-clef zinc-finger" evidence="2">
    <location>
        <begin position="51"/>
        <end position="92"/>
    </location>
</feature>
<feature type="region of interest" description="Disordered" evidence="1">
    <location>
        <begin position="456"/>
        <end position="477"/>
    </location>
</feature>
<gene>
    <name evidence="3" type="ORF">C7M84_024440</name>
</gene>
<feature type="region of interest" description="Disordered" evidence="1">
    <location>
        <begin position="696"/>
        <end position="721"/>
    </location>
</feature>
<dbReference type="GO" id="GO:0005634">
    <property type="term" value="C:nucleus"/>
    <property type="evidence" value="ECO:0007669"/>
    <property type="project" value="TreeGrafter"/>
</dbReference>
<dbReference type="AlphaFoldDB" id="A0A3R7PTS3"/>
<sequence length="748" mass="83419">MAMRDASSLGAIVVGCQQTTRELLRHLNHSAVTGWNERMPREDKRATFLTDLGRATMRGVRKCHKCGTLNGTRGFSCKNKSCDVIFKEAGEKRKLSTEACRITAGTDAQIYSVRVRDKGPDYRGFVQLPLIQSMDGSGDIFIGAEPLDDPVLLVQMGARCYVEPCQRNYEKIINQPVPCSHIRAASQCFKEAQSLTLKNSVLNSLPIPQSVKSDIWQLATDTPGPLVQRVSKNIMVVKCKPEPLHPLGFLHFSFQQVRNKEEMEYKYYCGCRAFKIQPAARDVTFRKCVHLYACVVAFASDLQLAQEFSYYINLIQSDVSQSPNLSVSSAAGDDNSVGIGESSSGLGGVGERSFFILNDSGDSQCQVEVEVLQEDSTTILEGIPISPAENLVTQEEIEGKLEIQLRTPEGIHLRTSDGGTISVHQIPDNLPVPGMKRRQDDSVVQASSALLTLQESGTKKMSSPRRPLTGACARKAKEPVDENTASFSFMSWLGSVTERINQTMHYGFNGKPDPLIFHMPKLFFECLMERINARSKKKRLPNETQTLLRKDSLPVGRFTKYTWKIVSDLHVRQIFDSPEMPLEMTRSFIQNRDGTYKLYQHPEEDSVFAKGSPNQPLLRPQGYKTRLRVGTTAPGQKEPTPFIIEWIPDILPKSLIGELRIKFEFDHLHNGQLLTQRELRGTQAGAQTIATVRSHGPLLAPRPQPQQSHQQSSQTPTQQISTADHIISIPITSEGMQSTENIATILTF</sequence>
<dbReference type="EMBL" id="QCYY01000832">
    <property type="protein sequence ID" value="ROT82394.1"/>
    <property type="molecule type" value="Genomic_DNA"/>
</dbReference>
<feature type="compositionally biased region" description="Low complexity" evidence="1">
    <location>
        <begin position="705"/>
        <end position="721"/>
    </location>
</feature>
<dbReference type="PANTHER" id="PTHR13518">
    <property type="entry name" value="PUTATIVE TREBLE-CLEF ZINC-FINGER C2ORF42 FAMILY MEMBER"/>
    <property type="match status" value="1"/>
</dbReference>
<proteinExistence type="predicted"/>
<accession>A0A3R7PTS3</accession>
<dbReference type="InterPro" id="IPR026049">
    <property type="entry name" value="C2orf42"/>
</dbReference>